<dbReference type="GO" id="GO:0005524">
    <property type="term" value="F:ATP binding"/>
    <property type="evidence" value="ECO:0007669"/>
    <property type="project" value="UniProtKB-UniRule"/>
</dbReference>
<keyword evidence="8" id="KW-0479">Metal-binding</keyword>
<accession>A0A0Q9YMH3</accession>
<dbReference type="InterPro" id="IPR005144">
    <property type="entry name" value="ATP-cone_dom"/>
</dbReference>
<dbReference type="PATRIC" id="fig|1590043.3.peg.1187"/>
<reference evidence="11" key="3">
    <citation type="submission" date="2021-06" db="EMBL/GenBank/DDBJ databases">
        <title>Genomic Description and Analysis of Intracellular Bacteria, Candidatus Berkiella cookevillensis and Candidatus Berkiella aquae.</title>
        <authorList>
            <person name="Kidane D.T."/>
            <person name="Mehari Y.T."/>
            <person name="Rice F.C."/>
            <person name="Arivett B.A."/>
            <person name="Farone A.L."/>
            <person name="Berk S.G."/>
            <person name="Farone M.B."/>
        </authorList>
    </citation>
    <scope>NUCLEOTIDE SEQUENCE</scope>
    <source>
        <strain evidence="11">HT99</strain>
    </source>
</reference>
<evidence type="ECO:0000256" key="1">
    <source>
        <dbReference type="ARBA" id="ARBA00022491"/>
    </source>
</evidence>
<protein>
    <recommendedName>
        <fullName evidence="8">Transcriptional repressor NrdR</fullName>
    </recommendedName>
</protein>
<dbReference type="HAMAP" id="MF_00440">
    <property type="entry name" value="NrdR"/>
    <property type="match status" value="1"/>
</dbReference>
<keyword evidence="7 8" id="KW-0804">Transcription</keyword>
<evidence type="ECO:0000313" key="10">
    <source>
        <dbReference type="EMBL" id="KRG21981.1"/>
    </source>
</evidence>
<dbReference type="Proteomes" id="UP000051497">
    <property type="component" value="Unassembled WGS sequence"/>
</dbReference>
<keyword evidence="12" id="KW-1185">Reference proteome</keyword>
<dbReference type="InterPro" id="IPR055173">
    <property type="entry name" value="NrdR-like_N"/>
</dbReference>
<reference evidence="10" key="1">
    <citation type="submission" date="2015-09" db="EMBL/GenBank/DDBJ databases">
        <title>Draft Genome Sequences of Two Novel Amoeba-resistant Intranuclear Bacteria, Candidatus Berkiella cookevillensis and Candidatus Berkiella aquae.</title>
        <authorList>
            <person name="Mehari Y.T."/>
            <person name="Arivett B.A."/>
            <person name="Farone A.L."/>
            <person name="Gunderson J.H."/>
            <person name="Farone M.B."/>
        </authorList>
    </citation>
    <scope>NUCLEOTIDE SEQUENCE [LARGE SCALE GENOMIC DNA]</scope>
    <source>
        <strain evidence="10">HT99</strain>
    </source>
</reference>
<dbReference type="Pfam" id="PF22811">
    <property type="entry name" value="Zn_ribbon_NrdR"/>
    <property type="match status" value="1"/>
</dbReference>
<dbReference type="PANTHER" id="PTHR30455">
    <property type="entry name" value="TRANSCRIPTIONAL REPRESSOR NRDR"/>
    <property type="match status" value="1"/>
</dbReference>
<keyword evidence="8" id="KW-0862">Zinc</keyword>
<keyword evidence="2 8" id="KW-0547">Nucleotide-binding</keyword>
<evidence type="ECO:0000256" key="8">
    <source>
        <dbReference type="HAMAP-Rule" id="MF_00440"/>
    </source>
</evidence>
<dbReference type="GO" id="GO:0003677">
    <property type="term" value="F:DNA binding"/>
    <property type="evidence" value="ECO:0007669"/>
    <property type="project" value="UniProtKB-KW"/>
</dbReference>
<dbReference type="Pfam" id="PF03477">
    <property type="entry name" value="ATP-cone"/>
    <property type="match status" value="1"/>
</dbReference>
<dbReference type="OrthoDB" id="9807461at2"/>
<dbReference type="STRING" id="295108.HT99x_01175"/>
<dbReference type="GO" id="GO:0008270">
    <property type="term" value="F:zinc ion binding"/>
    <property type="evidence" value="ECO:0007669"/>
    <property type="project" value="UniProtKB-UniRule"/>
</dbReference>
<evidence type="ECO:0000313" key="11">
    <source>
        <dbReference type="EMBL" id="MCS5710330.1"/>
    </source>
</evidence>
<evidence type="ECO:0000256" key="2">
    <source>
        <dbReference type="ARBA" id="ARBA00022741"/>
    </source>
</evidence>
<name>A0A0Q9YMH3_9GAMM</name>
<gene>
    <name evidence="8 10" type="primary">nrdR</name>
    <name evidence="11" type="ORF">HT99x_002730</name>
    <name evidence="10" type="ORF">HT99x_01175</name>
</gene>
<evidence type="ECO:0000256" key="3">
    <source>
        <dbReference type="ARBA" id="ARBA00022771"/>
    </source>
</evidence>
<dbReference type="GO" id="GO:0045892">
    <property type="term" value="P:negative regulation of DNA-templated transcription"/>
    <property type="evidence" value="ECO:0007669"/>
    <property type="project" value="UniProtKB-UniRule"/>
</dbReference>
<dbReference type="PANTHER" id="PTHR30455:SF2">
    <property type="entry name" value="TRANSCRIPTIONAL REPRESSOR NRDR"/>
    <property type="match status" value="1"/>
</dbReference>
<evidence type="ECO:0000256" key="5">
    <source>
        <dbReference type="ARBA" id="ARBA00023015"/>
    </source>
</evidence>
<sequence length="155" mass="18518">MRCPFCNATETKVVDSRFSGEGDQIRRRRECLECQERFTTYETAELTLPRMVKRDASREAFNENKLRQGLLRALEKRPVSMEQVEDAISRIKRRLRAVGEREVLTKVLGDWIMQELRQIDHVAYVRFASVYRRFQDVHAFEEEIQRLRQEHETAK</sequence>
<reference evidence="11" key="2">
    <citation type="journal article" date="2016" name="Genome Announc.">
        <title>Draft Genome Sequences of Two Novel Amoeba-Resistant Intranuclear Bacteria, 'Candidatus Berkiella cookevillensis' and 'Candidatus Berkiella aquae'.</title>
        <authorList>
            <person name="Mehari Y.T."/>
            <person name="Arivett B.A."/>
            <person name="Farone A.L."/>
            <person name="Gunderson J.H."/>
            <person name="Farone M.B."/>
        </authorList>
    </citation>
    <scope>NUCLEOTIDE SEQUENCE</scope>
    <source>
        <strain evidence="11">HT99</strain>
    </source>
</reference>
<keyword evidence="3 8" id="KW-0863">Zinc-finger</keyword>
<comment type="function">
    <text evidence="8">Negatively regulates transcription of bacterial ribonucleotide reductase nrd genes and operons by binding to NrdR-boxes.</text>
</comment>
<dbReference type="NCBIfam" id="TIGR00244">
    <property type="entry name" value="transcriptional regulator NrdR"/>
    <property type="match status" value="1"/>
</dbReference>
<feature type="zinc finger region" evidence="8">
    <location>
        <begin position="3"/>
        <end position="34"/>
    </location>
</feature>
<evidence type="ECO:0000256" key="6">
    <source>
        <dbReference type="ARBA" id="ARBA00023125"/>
    </source>
</evidence>
<comment type="similarity">
    <text evidence="8">Belongs to the NrdR family.</text>
</comment>
<organism evidence="10">
    <name type="scientific">Candidatus Berkiella aquae</name>
    <dbReference type="NCBI Taxonomy" id="295108"/>
    <lineage>
        <taxon>Bacteria</taxon>
        <taxon>Pseudomonadati</taxon>
        <taxon>Pseudomonadota</taxon>
        <taxon>Gammaproteobacteria</taxon>
        <taxon>Candidatus Berkiellales</taxon>
        <taxon>Candidatus Berkiellaceae</taxon>
        <taxon>Candidatus Berkiella</taxon>
    </lineage>
</organism>
<evidence type="ECO:0000256" key="4">
    <source>
        <dbReference type="ARBA" id="ARBA00022840"/>
    </source>
</evidence>
<proteinExistence type="inferred from homology"/>
<dbReference type="EMBL" id="LKAJ02000001">
    <property type="protein sequence ID" value="MCS5710330.1"/>
    <property type="molecule type" value="Genomic_DNA"/>
</dbReference>
<keyword evidence="5 8" id="KW-0805">Transcription regulation</keyword>
<dbReference type="PROSITE" id="PS51161">
    <property type="entry name" value="ATP_CONE"/>
    <property type="match status" value="1"/>
</dbReference>
<feature type="domain" description="ATP-cone" evidence="9">
    <location>
        <begin position="49"/>
        <end position="139"/>
    </location>
</feature>
<keyword evidence="6 8" id="KW-0238">DNA-binding</keyword>
<keyword evidence="4 8" id="KW-0067">ATP-binding</keyword>
<comment type="cofactor">
    <cofactor evidence="8">
        <name>Zn(2+)</name>
        <dbReference type="ChEBI" id="CHEBI:29105"/>
    </cofactor>
    <text evidence="8">Binds 1 zinc ion.</text>
</comment>
<evidence type="ECO:0000259" key="9">
    <source>
        <dbReference type="PROSITE" id="PS51161"/>
    </source>
</evidence>
<evidence type="ECO:0000313" key="12">
    <source>
        <dbReference type="Proteomes" id="UP000051497"/>
    </source>
</evidence>
<dbReference type="RefSeq" id="WP_075065792.1">
    <property type="nucleotide sequence ID" value="NZ_LKAJ02000001.1"/>
</dbReference>
<keyword evidence="1 8" id="KW-0678">Repressor</keyword>
<dbReference type="EMBL" id="LKAJ01000003">
    <property type="protein sequence ID" value="KRG21981.1"/>
    <property type="molecule type" value="Genomic_DNA"/>
</dbReference>
<dbReference type="InterPro" id="IPR003796">
    <property type="entry name" value="RNR_NrdR-like"/>
</dbReference>
<comment type="caution">
    <text evidence="10">The sequence shown here is derived from an EMBL/GenBank/DDBJ whole genome shotgun (WGS) entry which is preliminary data.</text>
</comment>
<evidence type="ECO:0000256" key="7">
    <source>
        <dbReference type="ARBA" id="ARBA00023163"/>
    </source>
</evidence>
<dbReference type="AlphaFoldDB" id="A0A0Q9YMH3"/>